<dbReference type="SUPFAM" id="SSF55315">
    <property type="entry name" value="L30e-like"/>
    <property type="match status" value="1"/>
</dbReference>
<proteinExistence type="predicted"/>
<dbReference type="Proteomes" id="UP001400965">
    <property type="component" value="Unassembled WGS sequence"/>
</dbReference>
<dbReference type="InterPro" id="IPR029064">
    <property type="entry name" value="Ribosomal_eL30-like_sf"/>
</dbReference>
<evidence type="ECO:0000313" key="3">
    <source>
        <dbReference type="Proteomes" id="UP001400965"/>
    </source>
</evidence>
<feature type="domain" description="Ribosomal protein eL8/eL30/eS12/Gadd45" evidence="1">
    <location>
        <begin position="8"/>
        <end position="97"/>
    </location>
</feature>
<organism evidence="2 3">
    <name type="scientific">Paraclostridium tenue</name>
    <dbReference type="NCBI Taxonomy" id="1737"/>
    <lineage>
        <taxon>Bacteria</taxon>
        <taxon>Bacillati</taxon>
        <taxon>Bacillota</taxon>
        <taxon>Clostridia</taxon>
        <taxon>Peptostreptococcales</taxon>
        <taxon>Peptostreptococcaceae</taxon>
        <taxon>Paraclostridium</taxon>
    </lineage>
</organism>
<sequence>MNKSNEAKIYSFLGLAQRAGKLVSGDDSTMLDIKKNRVKLVIVAEDASNNTKKLFKDKTSFRNIACVTYSTKLQLGLAIGKAPRAVMGIKDVSFADKVLELIENTKI</sequence>
<dbReference type="Pfam" id="PF01248">
    <property type="entry name" value="Ribosomal_L7Ae"/>
    <property type="match status" value="1"/>
</dbReference>
<protein>
    <submittedName>
        <fullName evidence="2">Ribosomal L7Ae/L30e/S12e/Gadd45 family protein</fullName>
    </submittedName>
</protein>
<dbReference type="Gene3D" id="3.30.1330.30">
    <property type="match status" value="1"/>
</dbReference>
<dbReference type="InterPro" id="IPR004038">
    <property type="entry name" value="Ribosomal_eL8/eL30/eS12/Gad45"/>
</dbReference>
<dbReference type="RefSeq" id="WP_346042944.1">
    <property type="nucleotide sequence ID" value="NZ_BAAACP010000004.1"/>
</dbReference>
<accession>A0ABP3XDK5</accession>
<dbReference type="EMBL" id="BAAACP010000004">
    <property type="protein sequence ID" value="GAA0862605.1"/>
    <property type="molecule type" value="Genomic_DNA"/>
</dbReference>
<evidence type="ECO:0000259" key="1">
    <source>
        <dbReference type="Pfam" id="PF01248"/>
    </source>
</evidence>
<keyword evidence="3" id="KW-1185">Reference proteome</keyword>
<name>A0ABP3XDK5_9FIRM</name>
<gene>
    <name evidence="2" type="ORF">GCM10008917_08550</name>
</gene>
<comment type="caution">
    <text evidence="2">The sequence shown here is derived from an EMBL/GenBank/DDBJ whole genome shotgun (WGS) entry which is preliminary data.</text>
</comment>
<reference evidence="3" key="1">
    <citation type="journal article" date="2019" name="Int. J. Syst. Evol. Microbiol.">
        <title>The Global Catalogue of Microorganisms (GCM) 10K type strain sequencing project: providing services to taxonomists for standard genome sequencing and annotation.</title>
        <authorList>
            <consortium name="The Broad Institute Genomics Platform"/>
            <consortium name="The Broad Institute Genome Sequencing Center for Infectious Disease"/>
            <person name="Wu L."/>
            <person name="Ma J."/>
        </authorList>
    </citation>
    <scope>NUCLEOTIDE SEQUENCE [LARGE SCALE GENOMIC DNA]</scope>
    <source>
        <strain evidence="3">JCM 6486</strain>
    </source>
</reference>
<evidence type="ECO:0000313" key="2">
    <source>
        <dbReference type="EMBL" id="GAA0862605.1"/>
    </source>
</evidence>